<evidence type="ECO:0000256" key="5">
    <source>
        <dbReference type="ARBA" id="ARBA00022989"/>
    </source>
</evidence>
<feature type="transmembrane region" description="Helical" evidence="7">
    <location>
        <begin position="59"/>
        <end position="76"/>
    </location>
</feature>
<dbReference type="PANTHER" id="PTHR31585">
    <property type="entry name" value="FOLATE-BIOPTERIN TRANSPORTER 1, CHLOROPLASTIC"/>
    <property type="match status" value="1"/>
</dbReference>
<dbReference type="Pfam" id="PF03092">
    <property type="entry name" value="BT1"/>
    <property type="match status" value="1"/>
</dbReference>
<evidence type="ECO:0000256" key="2">
    <source>
        <dbReference type="ARBA" id="ARBA00007015"/>
    </source>
</evidence>
<keyword evidence="6 7" id="KW-0472">Membrane</keyword>
<name>T0QIF9_SAPDV</name>
<gene>
    <name evidence="8" type="ORF">SDRG_04823</name>
</gene>
<keyword evidence="9" id="KW-1185">Reference proteome</keyword>
<sequence length="170" mass="19011">MATHKEMASCDLVERVSYQLSVDKPDLNTNGYDEAKTPSDLEDGALVAGGALPILSREAMALFSQYFAIGIVYGMIPALKNPVFNNYLNMEGYQTTAYGVLVTLGWSFKVFYGMLSDCVPVFGYRRKPWMVLGWAVATVCLLVMAFTPFSKPFCDRRTYECPTRRPSAKR</sequence>
<keyword evidence="5 7" id="KW-1133">Transmembrane helix</keyword>
<reference evidence="8 9" key="1">
    <citation type="submission" date="2012-04" db="EMBL/GenBank/DDBJ databases">
        <title>The Genome Sequence of Saprolegnia declina VS20.</title>
        <authorList>
            <consortium name="The Broad Institute Genome Sequencing Platform"/>
            <person name="Russ C."/>
            <person name="Nusbaum C."/>
            <person name="Tyler B."/>
            <person name="van West P."/>
            <person name="Dieguez-Uribeondo J."/>
            <person name="de Bruijn I."/>
            <person name="Tripathy S."/>
            <person name="Jiang R."/>
            <person name="Young S.K."/>
            <person name="Zeng Q."/>
            <person name="Gargeya S."/>
            <person name="Fitzgerald M."/>
            <person name="Haas B."/>
            <person name="Abouelleil A."/>
            <person name="Alvarado L."/>
            <person name="Arachchi H.M."/>
            <person name="Berlin A."/>
            <person name="Chapman S.B."/>
            <person name="Goldberg J."/>
            <person name="Griggs A."/>
            <person name="Gujja S."/>
            <person name="Hansen M."/>
            <person name="Howarth C."/>
            <person name="Imamovic A."/>
            <person name="Larimer J."/>
            <person name="McCowen C."/>
            <person name="Montmayeur A."/>
            <person name="Murphy C."/>
            <person name="Neiman D."/>
            <person name="Pearson M."/>
            <person name="Priest M."/>
            <person name="Roberts A."/>
            <person name="Saif S."/>
            <person name="Shea T."/>
            <person name="Sisk P."/>
            <person name="Sykes S."/>
            <person name="Wortman J."/>
            <person name="Nusbaum C."/>
            <person name="Birren B."/>
        </authorList>
    </citation>
    <scope>NUCLEOTIDE SEQUENCE [LARGE SCALE GENOMIC DNA]</scope>
    <source>
        <strain evidence="8 9">VS20</strain>
    </source>
</reference>
<proteinExistence type="inferred from homology"/>
<dbReference type="VEuPathDB" id="FungiDB:SDRG_04823"/>
<evidence type="ECO:0000256" key="3">
    <source>
        <dbReference type="ARBA" id="ARBA00022448"/>
    </source>
</evidence>
<evidence type="ECO:0000256" key="1">
    <source>
        <dbReference type="ARBA" id="ARBA00004141"/>
    </source>
</evidence>
<evidence type="ECO:0008006" key="10">
    <source>
        <dbReference type="Google" id="ProtNLM"/>
    </source>
</evidence>
<evidence type="ECO:0000256" key="7">
    <source>
        <dbReference type="SAM" id="Phobius"/>
    </source>
</evidence>
<organism evidence="8 9">
    <name type="scientific">Saprolegnia diclina (strain VS20)</name>
    <dbReference type="NCBI Taxonomy" id="1156394"/>
    <lineage>
        <taxon>Eukaryota</taxon>
        <taxon>Sar</taxon>
        <taxon>Stramenopiles</taxon>
        <taxon>Oomycota</taxon>
        <taxon>Saprolegniomycetes</taxon>
        <taxon>Saprolegniales</taxon>
        <taxon>Saprolegniaceae</taxon>
        <taxon>Saprolegnia</taxon>
    </lineage>
</organism>
<dbReference type="InParanoid" id="T0QIF9"/>
<dbReference type="InterPro" id="IPR039309">
    <property type="entry name" value="BT1"/>
</dbReference>
<accession>T0QIF9</accession>
<dbReference type="GO" id="GO:0016020">
    <property type="term" value="C:membrane"/>
    <property type="evidence" value="ECO:0007669"/>
    <property type="project" value="UniProtKB-SubCell"/>
</dbReference>
<comment type="subcellular location">
    <subcellularLocation>
        <location evidence="1">Membrane</location>
        <topology evidence="1">Multi-pass membrane protein</topology>
    </subcellularLocation>
</comment>
<feature type="transmembrane region" description="Helical" evidence="7">
    <location>
        <begin position="128"/>
        <end position="149"/>
    </location>
</feature>
<dbReference type="Proteomes" id="UP000030762">
    <property type="component" value="Unassembled WGS sequence"/>
</dbReference>
<evidence type="ECO:0000313" key="8">
    <source>
        <dbReference type="EMBL" id="EQC37799.1"/>
    </source>
</evidence>
<dbReference type="PANTHER" id="PTHR31585:SF5">
    <property type="entry name" value="RNA-BINDING S4 DOMAIN-CONTAINING PROTEIN"/>
    <property type="match status" value="1"/>
</dbReference>
<dbReference type="OMA" id="THKEMAS"/>
<dbReference type="RefSeq" id="XP_008608732.1">
    <property type="nucleotide sequence ID" value="XM_008610510.1"/>
</dbReference>
<dbReference type="EMBL" id="JH767143">
    <property type="protein sequence ID" value="EQC37799.1"/>
    <property type="molecule type" value="Genomic_DNA"/>
</dbReference>
<dbReference type="InterPro" id="IPR036259">
    <property type="entry name" value="MFS_trans_sf"/>
</dbReference>
<keyword evidence="3" id="KW-0813">Transport</keyword>
<dbReference type="GeneID" id="19945550"/>
<feature type="transmembrane region" description="Helical" evidence="7">
    <location>
        <begin position="96"/>
        <end position="116"/>
    </location>
</feature>
<evidence type="ECO:0000313" key="9">
    <source>
        <dbReference type="Proteomes" id="UP000030762"/>
    </source>
</evidence>
<evidence type="ECO:0000256" key="4">
    <source>
        <dbReference type="ARBA" id="ARBA00022692"/>
    </source>
</evidence>
<comment type="similarity">
    <text evidence="2">Belongs to the major facilitator superfamily. Folate-biopterin transporter (TC 2.A.71) family.</text>
</comment>
<dbReference type="AlphaFoldDB" id="T0QIF9"/>
<dbReference type="SUPFAM" id="SSF103473">
    <property type="entry name" value="MFS general substrate transporter"/>
    <property type="match status" value="1"/>
</dbReference>
<protein>
    <recommendedName>
        <fullName evidence="10">Major facilitator superfamily associated domain-containing protein</fullName>
    </recommendedName>
</protein>
<dbReference type="OrthoDB" id="76348at2759"/>
<keyword evidence="4 7" id="KW-0812">Transmembrane</keyword>
<evidence type="ECO:0000256" key="6">
    <source>
        <dbReference type="ARBA" id="ARBA00023136"/>
    </source>
</evidence>